<accession>A0A0F9VGC3</accession>
<dbReference type="EMBL" id="LAZR01000542">
    <property type="protein sequence ID" value="KKN64828.1"/>
    <property type="molecule type" value="Genomic_DNA"/>
</dbReference>
<feature type="region of interest" description="Disordered" evidence="1">
    <location>
        <begin position="103"/>
        <end position="173"/>
    </location>
</feature>
<feature type="compositionally biased region" description="Basic and acidic residues" evidence="1">
    <location>
        <begin position="60"/>
        <end position="87"/>
    </location>
</feature>
<name>A0A0F9VGC3_9ZZZZ</name>
<dbReference type="AlphaFoldDB" id="A0A0F9VGC3"/>
<comment type="caution">
    <text evidence="2">The sequence shown here is derived from an EMBL/GenBank/DDBJ whole genome shotgun (WGS) entry which is preliminary data.</text>
</comment>
<protein>
    <submittedName>
        <fullName evidence="2">Uncharacterized protein</fullName>
    </submittedName>
</protein>
<organism evidence="2">
    <name type="scientific">marine sediment metagenome</name>
    <dbReference type="NCBI Taxonomy" id="412755"/>
    <lineage>
        <taxon>unclassified sequences</taxon>
        <taxon>metagenomes</taxon>
        <taxon>ecological metagenomes</taxon>
    </lineage>
</organism>
<gene>
    <name evidence="2" type="ORF">LCGC14_0487480</name>
</gene>
<feature type="compositionally biased region" description="Low complexity" evidence="1">
    <location>
        <begin position="150"/>
        <end position="161"/>
    </location>
</feature>
<feature type="region of interest" description="Disordered" evidence="1">
    <location>
        <begin position="60"/>
        <end position="89"/>
    </location>
</feature>
<reference evidence="2" key="1">
    <citation type="journal article" date="2015" name="Nature">
        <title>Complex archaea that bridge the gap between prokaryotes and eukaryotes.</title>
        <authorList>
            <person name="Spang A."/>
            <person name="Saw J.H."/>
            <person name="Jorgensen S.L."/>
            <person name="Zaremba-Niedzwiedzka K."/>
            <person name="Martijn J."/>
            <person name="Lind A.E."/>
            <person name="van Eijk R."/>
            <person name="Schleper C."/>
            <person name="Guy L."/>
            <person name="Ettema T.J."/>
        </authorList>
    </citation>
    <scope>NUCLEOTIDE SEQUENCE</scope>
</reference>
<sequence>MAKPIEFNWTTQERIKSHEEYLRGTRSQPQSLAASLNWTTAVAPDTVIDEEMPDVLDPDVKFPDTLVDDPKDSDDAVDHSDGTKPHDTSAALSFATNWDALLDTAGVPTDGTPPDPLAAQQQQEQLEEQAARQAQMMGRDNGGSQPGITSPQMPSAPASPQVQDKAKQRQRAGRGVEGGLAACGMFVAEACPDGECDNCPCKQGIQAAACGVMLATACPGNGGCGNKVALLRCPDVRGPKNLMPVANRNCPNGSPMPAEGCGDCPGCDEDPTNPMDPGNKYDWDSFSTTPRV</sequence>
<evidence type="ECO:0000256" key="1">
    <source>
        <dbReference type="SAM" id="MobiDB-lite"/>
    </source>
</evidence>
<proteinExistence type="predicted"/>
<evidence type="ECO:0000313" key="2">
    <source>
        <dbReference type="EMBL" id="KKN64828.1"/>
    </source>
</evidence>